<keyword evidence="3" id="KW-1185">Reference proteome</keyword>
<evidence type="ECO:0000256" key="1">
    <source>
        <dbReference type="SAM" id="SignalP"/>
    </source>
</evidence>
<feature type="chain" id="PRO_5013222916" evidence="1">
    <location>
        <begin position="20"/>
        <end position="146"/>
    </location>
</feature>
<feature type="signal peptide" evidence="1">
    <location>
        <begin position="1"/>
        <end position="19"/>
    </location>
</feature>
<keyword evidence="1" id="KW-0732">Signal</keyword>
<dbReference type="STRING" id="213588.SAMN02745204_01173"/>
<dbReference type="Proteomes" id="UP000242857">
    <property type="component" value="Unassembled WGS sequence"/>
</dbReference>
<protein>
    <submittedName>
        <fullName evidence="2">Copper(I)-binding protein</fullName>
    </submittedName>
</protein>
<dbReference type="PANTHER" id="PTHR36302">
    <property type="entry name" value="BLR7088 PROTEIN"/>
    <property type="match status" value="1"/>
</dbReference>
<dbReference type="InterPro" id="IPR007410">
    <property type="entry name" value="LpqE-like"/>
</dbReference>
<reference evidence="3" key="1">
    <citation type="submission" date="2016-11" db="EMBL/GenBank/DDBJ databases">
        <authorList>
            <person name="Varghese N."/>
            <person name="Submissions S."/>
        </authorList>
    </citation>
    <scope>NUCLEOTIDE SEQUENCE [LARGE SCALE GENOMIC DNA]</scope>
    <source>
        <strain evidence="3">DSM 14834</strain>
    </source>
</reference>
<dbReference type="EMBL" id="FQUK01000015">
    <property type="protein sequence ID" value="SHE79979.1"/>
    <property type="molecule type" value="Genomic_DNA"/>
</dbReference>
<proteinExistence type="predicted"/>
<dbReference type="RefSeq" id="WP_072755681.1">
    <property type="nucleotide sequence ID" value="NZ_FQUK01000015.1"/>
</dbReference>
<evidence type="ECO:0000313" key="3">
    <source>
        <dbReference type="Proteomes" id="UP000242857"/>
    </source>
</evidence>
<evidence type="ECO:0000313" key="2">
    <source>
        <dbReference type="EMBL" id="SHE79979.1"/>
    </source>
</evidence>
<dbReference type="OrthoDB" id="9796962at2"/>
<sequence>MNKTIATALALGLVWSVCAAQGAGVRVQDPWLRATPPGATVAGGFLTLINDGSQPDRLVRVESPLAARVELHETRAEGGTMRMRALPGGLTVPAHGQVVLKPGSYHLMFIQPTQALAAGMQVQATLVFEHAGQVPVTFVVRPMGAR</sequence>
<organism evidence="2 3">
    <name type="scientific">Thermomonas hydrothermalis</name>
    <dbReference type="NCBI Taxonomy" id="213588"/>
    <lineage>
        <taxon>Bacteria</taxon>
        <taxon>Pseudomonadati</taxon>
        <taxon>Pseudomonadota</taxon>
        <taxon>Gammaproteobacteria</taxon>
        <taxon>Lysobacterales</taxon>
        <taxon>Lysobacteraceae</taxon>
        <taxon>Thermomonas</taxon>
    </lineage>
</organism>
<dbReference type="AlphaFoldDB" id="A0A1M4WFE9"/>
<gene>
    <name evidence="2" type="ORF">SAMN02745204_01173</name>
</gene>
<dbReference type="Pfam" id="PF04314">
    <property type="entry name" value="PCuAC"/>
    <property type="match status" value="1"/>
</dbReference>
<dbReference type="InterPro" id="IPR058248">
    <property type="entry name" value="Lxx211020-like"/>
</dbReference>
<accession>A0A1M4WFE9</accession>
<dbReference type="PANTHER" id="PTHR36302:SF1">
    <property type="entry name" value="COPPER CHAPERONE PCU(A)C"/>
    <property type="match status" value="1"/>
</dbReference>
<dbReference type="Gene3D" id="2.60.40.1890">
    <property type="entry name" value="PCu(A)C copper chaperone"/>
    <property type="match status" value="1"/>
</dbReference>
<dbReference type="SUPFAM" id="SSF110087">
    <property type="entry name" value="DR1885-like metal-binding protein"/>
    <property type="match status" value="1"/>
</dbReference>
<dbReference type="InterPro" id="IPR036182">
    <property type="entry name" value="PCuAC_sf"/>
</dbReference>
<name>A0A1M4WFE9_9GAMM</name>